<dbReference type="AlphaFoldDB" id="A0AAD3CVY8"/>
<evidence type="ECO:0000313" key="1">
    <source>
        <dbReference type="EMBL" id="GFH53232.1"/>
    </source>
</evidence>
<name>A0AAD3CVY8_9STRA</name>
<reference evidence="1 2" key="1">
    <citation type="journal article" date="2021" name="Sci. Rep.">
        <title>The genome of the diatom Chaetoceros tenuissimus carries an ancient integrated fragment of an extant virus.</title>
        <authorList>
            <person name="Hongo Y."/>
            <person name="Kimura K."/>
            <person name="Takaki Y."/>
            <person name="Yoshida Y."/>
            <person name="Baba S."/>
            <person name="Kobayashi G."/>
            <person name="Nagasaki K."/>
            <person name="Hano T."/>
            <person name="Tomaru Y."/>
        </authorList>
    </citation>
    <scope>NUCLEOTIDE SEQUENCE [LARGE SCALE GENOMIC DNA]</scope>
    <source>
        <strain evidence="1 2">NIES-3715</strain>
    </source>
</reference>
<proteinExistence type="predicted"/>
<organism evidence="1 2">
    <name type="scientific">Chaetoceros tenuissimus</name>
    <dbReference type="NCBI Taxonomy" id="426638"/>
    <lineage>
        <taxon>Eukaryota</taxon>
        <taxon>Sar</taxon>
        <taxon>Stramenopiles</taxon>
        <taxon>Ochrophyta</taxon>
        <taxon>Bacillariophyta</taxon>
        <taxon>Coscinodiscophyceae</taxon>
        <taxon>Chaetocerotophycidae</taxon>
        <taxon>Chaetocerotales</taxon>
        <taxon>Chaetocerotaceae</taxon>
        <taxon>Chaetoceros</taxon>
    </lineage>
</organism>
<comment type="caution">
    <text evidence="1">The sequence shown here is derived from an EMBL/GenBank/DDBJ whole genome shotgun (WGS) entry which is preliminary data.</text>
</comment>
<sequence>MSPPEFVDEAYWNPKCKSFEIMDWEKWEAKNPSPPFTFDPPQRKTAYQGFKFMALYWWTRSCYCQPFACMLHKSCCSKKPSMGRITDKNDAVLKGLLGPNPNPDAVHPALKDSLFWTQNNNAPESLISFNRYAWRSQVKGGRVVALGILGNDFTNDATCFGFAFSLNKRYVAIQTSPDGKWIQLCTFANPNDVNEECKYLYIYVVQEGDVFKDTDGNVIEYVQPGDIMRCTWGDLLDPYECDNNNLKFYYFPRRVAKLDETTGDVVRVSPHFDDLYASATSDPGKCCETCCYTCAPFMSGPERWDFQVENVSDLQVWASAPTPPSADKIERLETKFAEEKH</sequence>
<accession>A0AAD3CVY8</accession>
<evidence type="ECO:0000313" key="2">
    <source>
        <dbReference type="Proteomes" id="UP001054902"/>
    </source>
</evidence>
<protein>
    <submittedName>
        <fullName evidence="1">Uncharacterized protein</fullName>
    </submittedName>
</protein>
<keyword evidence="2" id="KW-1185">Reference proteome</keyword>
<gene>
    <name evidence="1" type="ORF">CTEN210_09708</name>
</gene>
<dbReference type="Proteomes" id="UP001054902">
    <property type="component" value="Unassembled WGS sequence"/>
</dbReference>
<dbReference type="EMBL" id="BLLK01000046">
    <property type="protein sequence ID" value="GFH53232.1"/>
    <property type="molecule type" value="Genomic_DNA"/>
</dbReference>